<dbReference type="Pfam" id="PF01695">
    <property type="entry name" value="IstB_IS21"/>
    <property type="match status" value="1"/>
</dbReference>
<dbReference type="Gene3D" id="3.40.50.300">
    <property type="entry name" value="P-loop containing nucleotide triphosphate hydrolases"/>
    <property type="match status" value="1"/>
</dbReference>
<feature type="domain" description="IstB-like ATP-binding" evidence="1">
    <location>
        <begin position="189"/>
        <end position="291"/>
    </location>
</feature>
<dbReference type="CDD" id="cd00009">
    <property type="entry name" value="AAA"/>
    <property type="match status" value="1"/>
</dbReference>
<dbReference type="NCBIfam" id="NF005304">
    <property type="entry name" value="PRK06835.1"/>
    <property type="match status" value="1"/>
</dbReference>
<evidence type="ECO:0000313" key="3">
    <source>
        <dbReference type="Proteomes" id="UP000248132"/>
    </source>
</evidence>
<evidence type="ECO:0000259" key="1">
    <source>
        <dbReference type="Pfam" id="PF01695"/>
    </source>
</evidence>
<accession>A0A318XPQ6</accession>
<dbReference type="PANTHER" id="PTHR30050:SF4">
    <property type="entry name" value="ATP-BINDING PROTEIN RV3427C IN INSERTION SEQUENCE-RELATED"/>
    <property type="match status" value="1"/>
</dbReference>
<gene>
    <name evidence="2" type="ORF">LY28_00855</name>
</gene>
<dbReference type="GO" id="GO:0006260">
    <property type="term" value="P:DNA replication"/>
    <property type="evidence" value="ECO:0007669"/>
    <property type="project" value="TreeGrafter"/>
</dbReference>
<dbReference type="RefSeq" id="WP_110460930.1">
    <property type="nucleotide sequence ID" value="NZ_QKMR01000004.1"/>
</dbReference>
<reference evidence="2 3" key="1">
    <citation type="submission" date="2018-06" db="EMBL/GenBank/DDBJ databases">
        <title>Genomic Encyclopedia of Type Strains, Phase I: the one thousand microbial genomes (KMG-I) project.</title>
        <authorList>
            <person name="Kyrpides N."/>
        </authorList>
    </citation>
    <scope>NUCLEOTIDE SEQUENCE [LARGE SCALE GENOMIC DNA]</scope>
    <source>
        <strain evidence="2 3">DSM 19573</strain>
    </source>
</reference>
<sequence>MNRDIHNLIAREYEKRQKQAADTARQRKEDLYAKIPQLIEIDDQINKLGIKYNRLILSSDGNASALSSELANSMASLIERKTVLLKNNGINADYLKPQYQCANCSDTGYISGSNGFKRCSCYKQQIISHLFSSSNITPAGDECFRNFNELLYPDEINPNKYGIAVSPRENIKNIKLSCINFTKNIDAPKQKNLFFSGRTGVGKTFLSFCIARELINQGRTVLYLTAPALFDIINEYKMKAYKEVNFDDDRYKSIFSVELLVIDDLGTETLSDARYAELLNILNTRQSRDSVSACKTIISTNMGPKKLYELYTERITSRIMGYFDRLVLAGRDIRSENL</sequence>
<comment type="caution">
    <text evidence="2">The sequence shown here is derived from an EMBL/GenBank/DDBJ whole genome shotgun (WGS) entry which is preliminary data.</text>
</comment>
<dbReference type="InterPro" id="IPR027417">
    <property type="entry name" value="P-loop_NTPase"/>
</dbReference>
<dbReference type="SUPFAM" id="SSF52540">
    <property type="entry name" value="P-loop containing nucleoside triphosphate hydrolases"/>
    <property type="match status" value="1"/>
</dbReference>
<dbReference type="AlphaFoldDB" id="A0A318XPQ6"/>
<dbReference type="PANTHER" id="PTHR30050">
    <property type="entry name" value="CHROMOSOMAL REPLICATION INITIATOR PROTEIN DNAA"/>
    <property type="match status" value="1"/>
</dbReference>
<dbReference type="GO" id="GO:0005524">
    <property type="term" value="F:ATP binding"/>
    <property type="evidence" value="ECO:0007669"/>
    <property type="project" value="InterPro"/>
</dbReference>
<name>A0A318XPQ6_9FIRM</name>
<keyword evidence="3" id="KW-1185">Reference proteome</keyword>
<dbReference type="Proteomes" id="UP000248132">
    <property type="component" value="Unassembled WGS sequence"/>
</dbReference>
<organism evidence="2 3">
    <name type="scientific">Ruminiclostridium sufflavum DSM 19573</name>
    <dbReference type="NCBI Taxonomy" id="1121337"/>
    <lineage>
        <taxon>Bacteria</taxon>
        <taxon>Bacillati</taxon>
        <taxon>Bacillota</taxon>
        <taxon>Clostridia</taxon>
        <taxon>Eubacteriales</taxon>
        <taxon>Oscillospiraceae</taxon>
        <taxon>Ruminiclostridium</taxon>
    </lineage>
</organism>
<protein>
    <submittedName>
        <fullName evidence="2">DNA replication protein DnaC</fullName>
    </submittedName>
</protein>
<dbReference type="EMBL" id="QKMR01000004">
    <property type="protein sequence ID" value="PYG89035.1"/>
    <property type="molecule type" value="Genomic_DNA"/>
</dbReference>
<proteinExistence type="predicted"/>
<dbReference type="InterPro" id="IPR002611">
    <property type="entry name" value="IstB_ATP-bd"/>
</dbReference>
<evidence type="ECO:0000313" key="2">
    <source>
        <dbReference type="EMBL" id="PYG89035.1"/>
    </source>
</evidence>
<dbReference type="OrthoDB" id="9776217at2"/>